<dbReference type="Pfam" id="PF07690">
    <property type="entry name" value="MFS_1"/>
    <property type="match status" value="1"/>
</dbReference>
<keyword evidence="5 7" id="KW-1133">Transmembrane helix</keyword>
<name>A0A1V2I970_9ACTN</name>
<feature type="domain" description="Major facilitator superfamily (MFS) profile" evidence="8">
    <location>
        <begin position="16"/>
        <end position="405"/>
    </location>
</feature>
<dbReference type="Proteomes" id="UP000188929">
    <property type="component" value="Unassembled WGS sequence"/>
</dbReference>
<dbReference type="PROSITE" id="PS50850">
    <property type="entry name" value="MFS"/>
    <property type="match status" value="1"/>
</dbReference>
<feature type="transmembrane region" description="Helical" evidence="7">
    <location>
        <begin position="215"/>
        <end position="238"/>
    </location>
</feature>
<keyword evidence="6 7" id="KW-0472">Membrane</keyword>
<dbReference type="STRING" id="1834516.BL253_18390"/>
<dbReference type="RefSeq" id="WP_076818401.1">
    <property type="nucleotide sequence ID" value="NZ_MOMC01000037.1"/>
</dbReference>
<proteinExistence type="predicted"/>
<feature type="transmembrane region" description="Helical" evidence="7">
    <location>
        <begin position="173"/>
        <end position="194"/>
    </location>
</feature>
<dbReference type="AlphaFoldDB" id="A0A1V2I970"/>
<reference evidence="10" key="1">
    <citation type="submission" date="2016-10" db="EMBL/GenBank/DDBJ databases">
        <title>Frankia sp. NRRL B-16386 Genome sequencing.</title>
        <authorList>
            <person name="Ghodhbane-Gtari F."/>
            <person name="Swanson E."/>
            <person name="Gueddou A."/>
            <person name="Hezbri K."/>
            <person name="Ktari K."/>
            <person name="Nouioui I."/>
            <person name="Morris K."/>
            <person name="Simpson S."/>
            <person name="Abebe-Akele F."/>
            <person name="Thomas K."/>
            <person name="Gtari M."/>
            <person name="Tisa L.S."/>
        </authorList>
    </citation>
    <scope>NUCLEOTIDE SEQUENCE [LARGE SCALE GENOMIC DNA]</scope>
    <source>
        <strain evidence="10">NRRL B-16386</strain>
    </source>
</reference>
<evidence type="ECO:0000256" key="2">
    <source>
        <dbReference type="ARBA" id="ARBA00022448"/>
    </source>
</evidence>
<keyword evidence="2" id="KW-0813">Transport</keyword>
<feature type="transmembrane region" description="Helical" evidence="7">
    <location>
        <begin position="47"/>
        <end position="72"/>
    </location>
</feature>
<dbReference type="InterPro" id="IPR036259">
    <property type="entry name" value="MFS_trans_sf"/>
</dbReference>
<dbReference type="InterPro" id="IPR050171">
    <property type="entry name" value="MFS_Transporters"/>
</dbReference>
<dbReference type="GO" id="GO:0022857">
    <property type="term" value="F:transmembrane transporter activity"/>
    <property type="evidence" value="ECO:0007669"/>
    <property type="project" value="InterPro"/>
</dbReference>
<feature type="transmembrane region" description="Helical" evidence="7">
    <location>
        <begin position="250"/>
        <end position="268"/>
    </location>
</feature>
<evidence type="ECO:0000259" key="8">
    <source>
        <dbReference type="PROSITE" id="PS50850"/>
    </source>
</evidence>
<dbReference type="SUPFAM" id="SSF103473">
    <property type="entry name" value="MFS general substrate transporter"/>
    <property type="match status" value="1"/>
</dbReference>
<dbReference type="InterPro" id="IPR011701">
    <property type="entry name" value="MFS"/>
</dbReference>
<keyword evidence="4 7" id="KW-0812">Transmembrane</keyword>
<dbReference type="PANTHER" id="PTHR23517:SF13">
    <property type="entry name" value="MAJOR FACILITATOR SUPERFAMILY MFS_1"/>
    <property type="match status" value="1"/>
</dbReference>
<evidence type="ECO:0000256" key="7">
    <source>
        <dbReference type="SAM" id="Phobius"/>
    </source>
</evidence>
<dbReference type="PANTHER" id="PTHR23517">
    <property type="entry name" value="RESISTANCE PROTEIN MDTM, PUTATIVE-RELATED-RELATED"/>
    <property type="match status" value="1"/>
</dbReference>
<dbReference type="GO" id="GO:0005886">
    <property type="term" value="C:plasma membrane"/>
    <property type="evidence" value="ECO:0007669"/>
    <property type="project" value="UniProtKB-SubCell"/>
</dbReference>
<feature type="transmembrane region" description="Helical" evidence="7">
    <location>
        <begin position="17"/>
        <end position="35"/>
    </location>
</feature>
<evidence type="ECO:0000313" key="9">
    <source>
        <dbReference type="EMBL" id="ONH28810.1"/>
    </source>
</evidence>
<dbReference type="EMBL" id="MOMC01000037">
    <property type="protein sequence ID" value="ONH28810.1"/>
    <property type="molecule type" value="Genomic_DNA"/>
</dbReference>
<feature type="transmembrane region" description="Helical" evidence="7">
    <location>
        <begin position="304"/>
        <end position="325"/>
    </location>
</feature>
<comment type="subcellular location">
    <subcellularLocation>
        <location evidence="1">Cell membrane</location>
        <topology evidence="1">Multi-pass membrane protein</topology>
    </subcellularLocation>
</comment>
<protein>
    <recommendedName>
        <fullName evidence="8">Major facilitator superfamily (MFS) profile domain-containing protein</fullName>
    </recommendedName>
</protein>
<dbReference type="Gene3D" id="1.20.1250.20">
    <property type="entry name" value="MFS general substrate transporter like domains"/>
    <property type="match status" value="1"/>
</dbReference>
<sequence>MTVAMAVDGRAARRPPLVFLTVAYVLAVLLIGPNIPTPLYPTYRREFHFSALTITLIYATYAGSLIPSLLVFGPLSDAVGRRRVLLISSAFAVAGAVLLASAQATGWLFAGRVLQGIGIGAGSGAATAALRESEPHDDHTRAATTSTAAMVGGSAVGPLLAGILVQYAPDPRVLSYVVYLVLLAVGGVAMWRWNEPIPQGSWTPRRPRIPAEMRGLFATAGATAFLVWAVTALFLALIPSFMASEVHTSNAAVAGMVVTLMLGASAVVQLRGRGLSTLRAQISGLLIMVVGLIALNVAGSVGSIVPLLVAALAAGTGQGLAFLGAAKDVNLNAPPTRLGEVMSSFYVVVYAGVGVPIIAVGLLATSVDLFTAVRYFSVVVGLGCLLVALALRARARGQARGPAVS</sequence>
<feature type="transmembrane region" description="Helical" evidence="7">
    <location>
        <begin position="372"/>
        <end position="391"/>
    </location>
</feature>
<evidence type="ECO:0000313" key="10">
    <source>
        <dbReference type="Proteomes" id="UP000188929"/>
    </source>
</evidence>
<evidence type="ECO:0000256" key="6">
    <source>
        <dbReference type="ARBA" id="ARBA00023136"/>
    </source>
</evidence>
<gene>
    <name evidence="9" type="ORF">BL253_18390</name>
</gene>
<evidence type="ECO:0000256" key="5">
    <source>
        <dbReference type="ARBA" id="ARBA00022989"/>
    </source>
</evidence>
<feature type="transmembrane region" description="Helical" evidence="7">
    <location>
        <begin position="84"/>
        <end position="103"/>
    </location>
</feature>
<keyword evidence="3" id="KW-1003">Cell membrane</keyword>
<dbReference type="InterPro" id="IPR020846">
    <property type="entry name" value="MFS_dom"/>
</dbReference>
<evidence type="ECO:0000256" key="3">
    <source>
        <dbReference type="ARBA" id="ARBA00022475"/>
    </source>
</evidence>
<organism evidence="9 10">
    <name type="scientific">Pseudofrankia asymbiotica</name>
    <dbReference type="NCBI Taxonomy" id="1834516"/>
    <lineage>
        <taxon>Bacteria</taxon>
        <taxon>Bacillati</taxon>
        <taxon>Actinomycetota</taxon>
        <taxon>Actinomycetes</taxon>
        <taxon>Frankiales</taxon>
        <taxon>Frankiaceae</taxon>
        <taxon>Pseudofrankia</taxon>
    </lineage>
</organism>
<accession>A0A1V2I970</accession>
<feature type="transmembrane region" description="Helical" evidence="7">
    <location>
        <begin position="345"/>
        <end position="366"/>
    </location>
</feature>
<keyword evidence="10" id="KW-1185">Reference proteome</keyword>
<feature type="transmembrane region" description="Helical" evidence="7">
    <location>
        <begin position="280"/>
        <end position="298"/>
    </location>
</feature>
<evidence type="ECO:0000256" key="4">
    <source>
        <dbReference type="ARBA" id="ARBA00022692"/>
    </source>
</evidence>
<comment type="caution">
    <text evidence="9">The sequence shown here is derived from an EMBL/GenBank/DDBJ whole genome shotgun (WGS) entry which is preliminary data.</text>
</comment>
<evidence type="ECO:0000256" key="1">
    <source>
        <dbReference type="ARBA" id="ARBA00004651"/>
    </source>
</evidence>